<sequence>MLMSLIVDCITSIISWTGVFTSIAFLSGCDGHSCPPMCTPGEACQDSYGIPLWLVVMIATFFLPQGVDYMWSRIVLLKTRGIMPPCRPRIAGKLPIFYRKEYNITAGGIERLHPFDSQKYGRVIHFLVSRGVLSEKDVVRPSLPSRAALVTIHGPGYLSSLKFSIQVARLLEVIPALFLPQPFLSWRALRAMQYQVGGSMEGAVAALERGWAINVGGGFHHASGRRGGGFCIYADISLAAEAAFQHWSHHMLEDAGEANLQQDNVKEFRVLIVDLDAHQGNGHERDVLKKRRLNRKILKSLTENRTASYDNGFRAGDTFESPWNGDQVRAAQGRSRAAVGPEDPSNISSHEFRDGVPTERKPLFLMDYYVFDMYNATIFPNDTVSKGAIDRDISLVPNDQAIVLCDTDERFEGAIADTSDSPVERLGRMDCDDGYLGLLSHYLPSTVEQYEPHLVIYNAGTDVLDGDPLGGLSLTPQGVLARDEIVFSSALDRLSKKDPIPILMVLSGGYQRANAEVISSSIENLGRKFEWFSHAASQ</sequence>
<evidence type="ECO:0000313" key="4">
    <source>
        <dbReference type="EMBL" id="CAE0263306.1"/>
    </source>
</evidence>
<dbReference type="CDD" id="cd09993">
    <property type="entry name" value="HDAC_classIV"/>
    <property type="match status" value="1"/>
</dbReference>
<keyword evidence="2" id="KW-1133">Transmembrane helix</keyword>
<organism evidence="4">
    <name type="scientific">Palpitomonas bilix</name>
    <dbReference type="NCBI Taxonomy" id="652834"/>
    <lineage>
        <taxon>Eukaryota</taxon>
        <taxon>Eukaryota incertae sedis</taxon>
    </lineage>
</organism>
<proteinExistence type="predicted"/>
<name>A0A7S3LTR1_9EUKA</name>
<evidence type="ECO:0000259" key="3">
    <source>
        <dbReference type="Pfam" id="PF00850"/>
    </source>
</evidence>
<dbReference type="EMBL" id="HBIB01039306">
    <property type="protein sequence ID" value="CAE0263306.1"/>
    <property type="molecule type" value="Transcribed_RNA"/>
</dbReference>
<dbReference type="InterPro" id="IPR023801">
    <property type="entry name" value="His_deacetylse_dom"/>
</dbReference>
<dbReference type="Pfam" id="PF00850">
    <property type="entry name" value="Hist_deacetyl"/>
    <property type="match status" value="2"/>
</dbReference>
<dbReference type="InterPro" id="IPR037138">
    <property type="entry name" value="His_deacetylse_dom_sf"/>
</dbReference>
<feature type="transmembrane region" description="Helical" evidence="2">
    <location>
        <begin position="5"/>
        <end position="28"/>
    </location>
</feature>
<protein>
    <recommendedName>
        <fullName evidence="3">Histone deacetylase domain-containing protein</fullName>
    </recommendedName>
</protein>
<dbReference type="InterPro" id="IPR023696">
    <property type="entry name" value="Ureohydrolase_dom_sf"/>
</dbReference>
<feature type="domain" description="Histone deacetylase" evidence="3">
    <location>
        <begin position="432"/>
        <end position="516"/>
    </location>
</feature>
<dbReference type="PANTHER" id="PTHR10625">
    <property type="entry name" value="HISTONE DEACETYLASE HDAC1-RELATED"/>
    <property type="match status" value="1"/>
</dbReference>
<dbReference type="GO" id="GO:0040029">
    <property type="term" value="P:epigenetic regulation of gene expression"/>
    <property type="evidence" value="ECO:0007669"/>
    <property type="project" value="TreeGrafter"/>
</dbReference>
<accession>A0A7S3LTR1</accession>
<keyword evidence="2" id="KW-0472">Membrane</keyword>
<dbReference type="Gene3D" id="3.40.800.20">
    <property type="entry name" value="Histone deacetylase domain"/>
    <property type="match status" value="2"/>
</dbReference>
<dbReference type="GO" id="GO:0000118">
    <property type="term" value="C:histone deacetylase complex"/>
    <property type="evidence" value="ECO:0007669"/>
    <property type="project" value="TreeGrafter"/>
</dbReference>
<dbReference type="InterPro" id="IPR044150">
    <property type="entry name" value="HDAC_classIV"/>
</dbReference>
<keyword evidence="1" id="KW-0378">Hydrolase</keyword>
<dbReference type="GO" id="GO:0016787">
    <property type="term" value="F:hydrolase activity"/>
    <property type="evidence" value="ECO:0007669"/>
    <property type="project" value="UniProtKB-KW"/>
</dbReference>
<dbReference type="AlphaFoldDB" id="A0A7S3LTR1"/>
<reference evidence="4" key="1">
    <citation type="submission" date="2021-01" db="EMBL/GenBank/DDBJ databases">
        <authorList>
            <person name="Corre E."/>
            <person name="Pelletier E."/>
            <person name="Niang G."/>
            <person name="Scheremetjew M."/>
            <person name="Finn R."/>
            <person name="Kale V."/>
            <person name="Holt S."/>
            <person name="Cochrane G."/>
            <person name="Meng A."/>
            <person name="Brown T."/>
            <person name="Cohen L."/>
        </authorList>
    </citation>
    <scope>NUCLEOTIDE SEQUENCE</scope>
    <source>
        <strain evidence="4">NIES-2562</strain>
    </source>
</reference>
<evidence type="ECO:0000256" key="2">
    <source>
        <dbReference type="SAM" id="Phobius"/>
    </source>
</evidence>
<gene>
    <name evidence="4" type="ORF">PBIL07802_LOCUS25604</name>
</gene>
<evidence type="ECO:0000256" key="1">
    <source>
        <dbReference type="ARBA" id="ARBA00022801"/>
    </source>
</evidence>
<feature type="domain" description="Histone deacetylase" evidence="3">
    <location>
        <begin position="113"/>
        <end position="290"/>
    </location>
</feature>
<keyword evidence="2" id="KW-0812">Transmembrane</keyword>
<dbReference type="GO" id="GO:0004407">
    <property type="term" value="F:histone deacetylase activity"/>
    <property type="evidence" value="ECO:0007669"/>
    <property type="project" value="InterPro"/>
</dbReference>
<feature type="transmembrane region" description="Helical" evidence="2">
    <location>
        <begin position="48"/>
        <end position="71"/>
    </location>
</feature>
<dbReference type="SUPFAM" id="SSF52768">
    <property type="entry name" value="Arginase/deacetylase"/>
    <property type="match status" value="2"/>
</dbReference>
<dbReference type="PANTHER" id="PTHR10625:SF23">
    <property type="entry name" value="HISTONE DEACETYLASE 11"/>
    <property type="match status" value="1"/>
</dbReference>